<dbReference type="PANTHER" id="PTHR43861">
    <property type="entry name" value="TRANS-ACONITATE 2-METHYLTRANSFERASE-RELATED"/>
    <property type="match status" value="1"/>
</dbReference>
<comment type="caution">
    <text evidence="2">The sequence shown here is derived from an EMBL/GenBank/DDBJ whole genome shotgun (WGS) entry which is preliminary data.</text>
</comment>
<evidence type="ECO:0000313" key="2">
    <source>
        <dbReference type="EMBL" id="OIS94199.1"/>
    </source>
</evidence>
<dbReference type="InterPro" id="IPR013216">
    <property type="entry name" value="Methyltransf_11"/>
</dbReference>
<dbReference type="CDD" id="cd02440">
    <property type="entry name" value="AdoMet_MTases"/>
    <property type="match status" value="1"/>
</dbReference>
<dbReference type="AlphaFoldDB" id="A0A1J6I103"/>
<reference evidence="2 3" key="1">
    <citation type="submission" date="2016-10" db="EMBL/GenBank/DDBJ databases">
        <title>The Draft Genome Sequence of the Potato Rhizosphere Bacteria Ochrobactrum sp. IPA7.2.</title>
        <authorList>
            <person name="Gogoleva N.E."/>
            <person name="Khlopko Y.A."/>
            <person name="Burygin G.L."/>
            <person name="Plotnikov A.O."/>
        </authorList>
    </citation>
    <scope>NUCLEOTIDE SEQUENCE [LARGE SCALE GENOMIC DNA]</scope>
    <source>
        <strain evidence="2 3">IPA7.2</strain>
    </source>
</reference>
<name>A0A1J6I103_9HYPH</name>
<dbReference type="Pfam" id="PF08241">
    <property type="entry name" value="Methyltransf_11"/>
    <property type="match status" value="1"/>
</dbReference>
<dbReference type="Gene3D" id="3.40.50.150">
    <property type="entry name" value="Vaccinia Virus protein VP39"/>
    <property type="match status" value="1"/>
</dbReference>
<dbReference type="InterPro" id="IPR029063">
    <property type="entry name" value="SAM-dependent_MTases_sf"/>
</dbReference>
<gene>
    <name evidence="2" type="ORF">BLA27_06660</name>
</gene>
<evidence type="ECO:0000259" key="1">
    <source>
        <dbReference type="Pfam" id="PF08241"/>
    </source>
</evidence>
<protein>
    <recommendedName>
        <fullName evidence="1">Methyltransferase type 11 domain-containing protein</fullName>
    </recommendedName>
</protein>
<evidence type="ECO:0000313" key="3">
    <source>
        <dbReference type="Proteomes" id="UP000182985"/>
    </source>
</evidence>
<dbReference type="EMBL" id="MOEC01000005">
    <property type="protein sequence ID" value="OIS94199.1"/>
    <property type="molecule type" value="Genomic_DNA"/>
</dbReference>
<sequence>MMRAAPNTAKAMSEHWNKRAHRFNGAASHKRNHDDWKRVFSATLGEDARTAVDLGCGTGACALVLAELGHRVTAVDGSEGMLSYARQDAQVRGLTVDFVHSSMDDAELSDESADIVTLRNVLWTLESPTDALALAKRILRPGGQVFVSDGLWFLHRENDSAVEFGRPLPFFNGLTESDARSMLNEVGLQDVQSWGHLFQNHPYGAVYDDSTRQIEYFVLTATKPC</sequence>
<accession>A0A1J6I103</accession>
<dbReference type="GO" id="GO:0008757">
    <property type="term" value="F:S-adenosylmethionine-dependent methyltransferase activity"/>
    <property type="evidence" value="ECO:0007669"/>
    <property type="project" value="InterPro"/>
</dbReference>
<organism evidence="2 3">
    <name type="scientific">Brucella cytisi</name>
    <dbReference type="NCBI Taxonomy" id="407152"/>
    <lineage>
        <taxon>Bacteria</taxon>
        <taxon>Pseudomonadati</taxon>
        <taxon>Pseudomonadota</taxon>
        <taxon>Alphaproteobacteria</taxon>
        <taxon>Hyphomicrobiales</taxon>
        <taxon>Brucellaceae</taxon>
        <taxon>Brucella/Ochrobactrum group</taxon>
        <taxon>Brucella</taxon>
    </lineage>
</organism>
<feature type="domain" description="Methyltransferase type 11" evidence="1">
    <location>
        <begin position="52"/>
        <end position="146"/>
    </location>
</feature>
<proteinExistence type="predicted"/>
<keyword evidence="3" id="KW-1185">Reference proteome</keyword>
<dbReference type="Proteomes" id="UP000182985">
    <property type="component" value="Unassembled WGS sequence"/>
</dbReference>
<dbReference type="SUPFAM" id="SSF53335">
    <property type="entry name" value="S-adenosyl-L-methionine-dependent methyltransferases"/>
    <property type="match status" value="1"/>
</dbReference>